<keyword evidence="2" id="KW-1185">Reference proteome</keyword>
<proteinExistence type="predicted"/>
<evidence type="ECO:0000313" key="2">
    <source>
        <dbReference type="Proteomes" id="UP000814140"/>
    </source>
</evidence>
<organism evidence="1 2">
    <name type="scientific">Artomyces pyxidatus</name>
    <dbReference type="NCBI Taxonomy" id="48021"/>
    <lineage>
        <taxon>Eukaryota</taxon>
        <taxon>Fungi</taxon>
        <taxon>Dikarya</taxon>
        <taxon>Basidiomycota</taxon>
        <taxon>Agaricomycotina</taxon>
        <taxon>Agaricomycetes</taxon>
        <taxon>Russulales</taxon>
        <taxon>Auriscalpiaceae</taxon>
        <taxon>Artomyces</taxon>
    </lineage>
</organism>
<sequence>MNYVVWSLAHLAPNPPNSTLCMDILSLIAALALSPTGTPPLGPRGWPIIGNAFQLPREKHWLKYHAWAKEYGDVFRFTTFGETTVILGSAQAASDLLDARGMIYSDRPTSTLAGDIVGWNKGLGYARFVPSSSSAHLSRSNISPYPLYSNARFRALRKFFHTSIGPRASSNPELIAMQEQERARLLWRLFKEGSENLNGCDFGNTIRQSSGSLILLLLYGYRVRSEGHDPLVQIVEDAMAGFSRASDPDAFWIDRWPALRYIPTWFPGASFHRASQRMKYDRVQLYDVPFDYVREQLEKSTALPSIVASVLSDDRQQSPGKLRAEEELIKAAAASLYSGTCISYHIRDNRGVMAQLNLSLRRCTGGAETTPSALLSFLLAMLLYPDVQRCAQAELDAVLGPPSASAGGRLPVVEDRDNLPYVSALIKEVWRWNPSVPLGLAHRVTQDDVYRGLLIKEGTTVYANIWAILHDEQTYPSPFSFYPGRFLNVDGSLKALDKMVDPSWIAFGFGRRICPGMFLAENSVFLYIASILYIFDVAKARDAYGQNIEPEVDYTGFISHPKPFQCRIVPRSTAAERHLCRITQHLHDIAAEDTTTPHTNNDGFGL</sequence>
<comment type="caution">
    <text evidence="1">The sequence shown here is derived from an EMBL/GenBank/DDBJ whole genome shotgun (WGS) entry which is preliminary data.</text>
</comment>
<name>A0ACB8T2T7_9AGAM</name>
<accession>A0ACB8T2T7</accession>
<dbReference type="EMBL" id="MU277206">
    <property type="protein sequence ID" value="KAI0062807.1"/>
    <property type="molecule type" value="Genomic_DNA"/>
</dbReference>
<evidence type="ECO:0000313" key="1">
    <source>
        <dbReference type="EMBL" id="KAI0062807.1"/>
    </source>
</evidence>
<gene>
    <name evidence="1" type="ORF">BV25DRAFT_1907484</name>
</gene>
<protein>
    <submittedName>
        <fullName evidence="1">Cytochrome P450</fullName>
    </submittedName>
</protein>
<dbReference type="Proteomes" id="UP000814140">
    <property type="component" value="Unassembled WGS sequence"/>
</dbReference>
<reference evidence="1" key="2">
    <citation type="journal article" date="2022" name="New Phytol.">
        <title>Evolutionary transition to the ectomycorrhizal habit in the genomes of a hyperdiverse lineage of mushroom-forming fungi.</title>
        <authorList>
            <person name="Looney B."/>
            <person name="Miyauchi S."/>
            <person name="Morin E."/>
            <person name="Drula E."/>
            <person name="Courty P.E."/>
            <person name="Kohler A."/>
            <person name="Kuo A."/>
            <person name="LaButti K."/>
            <person name="Pangilinan J."/>
            <person name="Lipzen A."/>
            <person name="Riley R."/>
            <person name="Andreopoulos W."/>
            <person name="He G."/>
            <person name="Johnson J."/>
            <person name="Nolan M."/>
            <person name="Tritt A."/>
            <person name="Barry K.W."/>
            <person name="Grigoriev I.V."/>
            <person name="Nagy L.G."/>
            <person name="Hibbett D."/>
            <person name="Henrissat B."/>
            <person name="Matheny P.B."/>
            <person name="Labbe J."/>
            <person name="Martin F.M."/>
        </authorList>
    </citation>
    <scope>NUCLEOTIDE SEQUENCE</scope>
    <source>
        <strain evidence="1">HHB10654</strain>
    </source>
</reference>
<reference evidence="1" key="1">
    <citation type="submission" date="2021-03" db="EMBL/GenBank/DDBJ databases">
        <authorList>
            <consortium name="DOE Joint Genome Institute"/>
            <person name="Ahrendt S."/>
            <person name="Looney B.P."/>
            <person name="Miyauchi S."/>
            <person name="Morin E."/>
            <person name="Drula E."/>
            <person name="Courty P.E."/>
            <person name="Chicoki N."/>
            <person name="Fauchery L."/>
            <person name="Kohler A."/>
            <person name="Kuo A."/>
            <person name="Labutti K."/>
            <person name="Pangilinan J."/>
            <person name="Lipzen A."/>
            <person name="Riley R."/>
            <person name="Andreopoulos W."/>
            <person name="He G."/>
            <person name="Johnson J."/>
            <person name="Barry K.W."/>
            <person name="Grigoriev I.V."/>
            <person name="Nagy L."/>
            <person name="Hibbett D."/>
            <person name="Henrissat B."/>
            <person name="Matheny P.B."/>
            <person name="Labbe J."/>
            <person name="Martin F."/>
        </authorList>
    </citation>
    <scope>NUCLEOTIDE SEQUENCE</scope>
    <source>
        <strain evidence="1">HHB10654</strain>
    </source>
</reference>